<dbReference type="Proteomes" id="UP000242913">
    <property type="component" value="Unassembled WGS sequence"/>
</dbReference>
<sequence length="117" mass="13708">MHTQPQTRPRLLRKDHNNIHKQKRNETKAEQPPNQDIEVLNSDGMHSDTIIYCLNVIQYRCLTTKYSAIRKCGSYTDDVSAKMPKKLECIDVIPGYSERTYETDCEMKLKTEFGKKR</sequence>
<evidence type="ECO:0000313" key="3">
    <source>
        <dbReference type="Proteomes" id="UP000242913"/>
    </source>
</evidence>
<dbReference type="EMBL" id="KZ270003">
    <property type="protein sequence ID" value="OZC08793.1"/>
    <property type="molecule type" value="Genomic_DNA"/>
</dbReference>
<evidence type="ECO:0000256" key="1">
    <source>
        <dbReference type="SAM" id="MobiDB-lite"/>
    </source>
</evidence>
<proteinExistence type="predicted"/>
<organism evidence="2 3">
    <name type="scientific">Onchocerca flexuosa</name>
    <dbReference type="NCBI Taxonomy" id="387005"/>
    <lineage>
        <taxon>Eukaryota</taxon>
        <taxon>Metazoa</taxon>
        <taxon>Ecdysozoa</taxon>
        <taxon>Nematoda</taxon>
        <taxon>Chromadorea</taxon>
        <taxon>Rhabditida</taxon>
        <taxon>Spirurina</taxon>
        <taxon>Spiruromorpha</taxon>
        <taxon>Filarioidea</taxon>
        <taxon>Onchocercidae</taxon>
        <taxon>Onchocerca</taxon>
    </lineage>
</organism>
<accession>A0A238BU14</accession>
<name>A0A238BU14_9BILA</name>
<dbReference type="AlphaFoldDB" id="A0A238BU14"/>
<evidence type="ECO:0000313" key="2">
    <source>
        <dbReference type="EMBL" id="OZC08793.1"/>
    </source>
</evidence>
<keyword evidence="3" id="KW-1185">Reference proteome</keyword>
<feature type="compositionally biased region" description="Basic and acidic residues" evidence="1">
    <location>
        <begin position="12"/>
        <end position="29"/>
    </location>
</feature>
<reference evidence="2 3" key="1">
    <citation type="submission" date="2015-12" db="EMBL/GenBank/DDBJ databases">
        <title>Draft genome of the nematode, Onchocerca flexuosa.</title>
        <authorList>
            <person name="Mitreva M."/>
        </authorList>
    </citation>
    <scope>NUCLEOTIDE SEQUENCE [LARGE SCALE GENOMIC DNA]</scope>
    <source>
        <strain evidence="2">Red Deer</strain>
    </source>
</reference>
<gene>
    <name evidence="2" type="ORF">X798_04208</name>
</gene>
<feature type="region of interest" description="Disordered" evidence="1">
    <location>
        <begin position="1"/>
        <end position="37"/>
    </location>
</feature>
<protein>
    <submittedName>
        <fullName evidence="2">Uncharacterized protein</fullName>
    </submittedName>
</protein>